<name>A0A3S8RML9_9FIRM</name>
<evidence type="ECO:0000313" key="4">
    <source>
        <dbReference type="EMBL" id="AZK44178.1"/>
    </source>
</evidence>
<dbReference type="InterPro" id="IPR008218">
    <property type="entry name" value="ATPase_V1-cplx_f_g_su"/>
</dbReference>
<dbReference type="Proteomes" id="UP000278804">
    <property type="component" value="Chromosome"/>
</dbReference>
<accession>A0A3S8RML9</accession>
<protein>
    <submittedName>
        <fullName evidence="4">ATP synthase subunit F</fullName>
    </submittedName>
</protein>
<evidence type="ECO:0000256" key="1">
    <source>
        <dbReference type="ARBA" id="ARBA00010148"/>
    </source>
</evidence>
<dbReference type="KEGG" id="eri:EEI45_04945"/>
<keyword evidence="5" id="KW-1185">Reference proteome</keyword>
<dbReference type="GO" id="GO:0046961">
    <property type="term" value="F:proton-transporting ATPase activity, rotational mechanism"/>
    <property type="evidence" value="ECO:0007669"/>
    <property type="project" value="InterPro"/>
</dbReference>
<evidence type="ECO:0000313" key="5">
    <source>
        <dbReference type="Proteomes" id="UP000278804"/>
    </source>
</evidence>
<dbReference type="RefSeq" id="WP_125164358.1">
    <property type="nucleotide sequence ID" value="NZ_CP034234.1"/>
</dbReference>
<gene>
    <name evidence="4" type="ORF">EEI45_04945</name>
</gene>
<proteinExistence type="inferred from homology"/>
<organism evidence="4 5">
    <name type="scientific">Erysipelothrix piscisicarius</name>
    <dbReference type="NCBI Taxonomy" id="2485784"/>
    <lineage>
        <taxon>Bacteria</taxon>
        <taxon>Bacillati</taxon>
        <taxon>Bacillota</taxon>
        <taxon>Erysipelotrichia</taxon>
        <taxon>Erysipelotrichales</taxon>
        <taxon>Erysipelotrichaceae</taxon>
        <taxon>Erysipelothrix</taxon>
    </lineage>
</organism>
<dbReference type="EMBL" id="CP034234">
    <property type="protein sequence ID" value="AZK44178.1"/>
    <property type="molecule type" value="Genomic_DNA"/>
</dbReference>
<evidence type="ECO:0000256" key="2">
    <source>
        <dbReference type="ARBA" id="ARBA00022448"/>
    </source>
</evidence>
<dbReference type="AlphaFoldDB" id="A0A3S8RML9"/>
<evidence type="ECO:0000256" key="3">
    <source>
        <dbReference type="ARBA" id="ARBA00023065"/>
    </source>
</evidence>
<dbReference type="SUPFAM" id="SSF159468">
    <property type="entry name" value="AtpF-like"/>
    <property type="match status" value="1"/>
</dbReference>
<comment type="similarity">
    <text evidence="1">Belongs to the V-ATPase F subunit family.</text>
</comment>
<dbReference type="InterPro" id="IPR036906">
    <property type="entry name" value="ATPase_V1_fsu_sf"/>
</dbReference>
<keyword evidence="2" id="KW-0813">Transport</keyword>
<keyword evidence="3" id="KW-0406">Ion transport</keyword>
<reference evidence="4 5" key="1">
    <citation type="journal article" date="2020" name="Int. J. Syst. Evol. Microbiol.">
        <title>Description of Erysipelothrix piscisicarius sp. nov., an emergent fish pathogen, and assessment of virulence using a tiger barb (Puntigrus tetrazona) infection model.</title>
        <authorList>
            <person name="Pomaranski E.K."/>
            <person name="Griffin M.J."/>
            <person name="Camus A.C."/>
            <person name="Armwood A.R."/>
            <person name="Shelley J."/>
            <person name="Waldbieser G.C."/>
            <person name="LaFrentz B.R."/>
            <person name="Garcia J.C."/>
            <person name="Yanong R."/>
            <person name="Soto E."/>
        </authorList>
    </citation>
    <scope>NUCLEOTIDE SEQUENCE [LARGE SCALE GENOMIC DNA]</scope>
    <source>
        <strain evidence="4 5">15TAL0474</strain>
    </source>
</reference>
<sequence length="102" mass="11545">MKMYLISDNIDTQMGLRLAGIEGVVVHEKEELKKELETAIHSADIGIVLLTTKIFDLDREYIQDLKLNLSSPLIVEISDRHKSHEVQSMLDETISKIIGEVV</sequence>
<dbReference type="Gene3D" id="3.40.50.10580">
    <property type="entry name" value="ATPase, V1 complex, subunit F"/>
    <property type="match status" value="1"/>
</dbReference>
<dbReference type="Pfam" id="PF01990">
    <property type="entry name" value="ATP-synt_F"/>
    <property type="match status" value="1"/>
</dbReference>